<name>A0A4C1SI48_EUMVA</name>
<evidence type="ECO:0000256" key="1">
    <source>
        <dbReference type="SAM" id="Coils"/>
    </source>
</evidence>
<evidence type="ECO:0000256" key="2">
    <source>
        <dbReference type="SAM" id="MobiDB-lite"/>
    </source>
</evidence>
<comment type="caution">
    <text evidence="3">The sequence shown here is derived from an EMBL/GenBank/DDBJ whole genome shotgun (WGS) entry which is preliminary data.</text>
</comment>
<dbReference type="STRING" id="151549.A0A4C1SI48"/>
<protein>
    <submittedName>
        <fullName evidence="3">PH and SEC7 domain-containing protein 3</fullName>
    </submittedName>
</protein>
<accession>A0A4C1SI48</accession>
<evidence type="ECO:0000313" key="3">
    <source>
        <dbReference type="EMBL" id="GBP01665.1"/>
    </source>
</evidence>
<organism evidence="3 4">
    <name type="scientific">Eumeta variegata</name>
    <name type="common">Bagworm moth</name>
    <name type="synonym">Eumeta japonica</name>
    <dbReference type="NCBI Taxonomy" id="151549"/>
    <lineage>
        <taxon>Eukaryota</taxon>
        <taxon>Metazoa</taxon>
        <taxon>Ecdysozoa</taxon>
        <taxon>Arthropoda</taxon>
        <taxon>Hexapoda</taxon>
        <taxon>Insecta</taxon>
        <taxon>Pterygota</taxon>
        <taxon>Neoptera</taxon>
        <taxon>Endopterygota</taxon>
        <taxon>Lepidoptera</taxon>
        <taxon>Glossata</taxon>
        <taxon>Ditrysia</taxon>
        <taxon>Tineoidea</taxon>
        <taxon>Psychidae</taxon>
        <taxon>Oiketicinae</taxon>
        <taxon>Eumeta</taxon>
    </lineage>
</organism>
<feature type="coiled-coil region" evidence="1">
    <location>
        <begin position="25"/>
        <end position="52"/>
    </location>
</feature>
<feature type="compositionally biased region" description="Low complexity" evidence="2">
    <location>
        <begin position="141"/>
        <end position="160"/>
    </location>
</feature>
<gene>
    <name evidence="3" type="primary">PSD3</name>
    <name evidence="3" type="ORF">EVAR_73496_1</name>
</gene>
<feature type="compositionally biased region" description="Basic and acidic residues" evidence="2">
    <location>
        <begin position="177"/>
        <end position="188"/>
    </location>
</feature>
<dbReference type="AlphaFoldDB" id="A0A4C1SI48"/>
<reference evidence="3 4" key="1">
    <citation type="journal article" date="2019" name="Commun. Biol.">
        <title>The bagworm genome reveals a unique fibroin gene that provides high tensile strength.</title>
        <authorList>
            <person name="Kono N."/>
            <person name="Nakamura H."/>
            <person name="Ohtoshi R."/>
            <person name="Tomita M."/>
            <person name="Numata K."/>
            <person name="Arakawa K."/>
        </authorList>
    </citation>
    <scope>NUCLEOTIDE SEQUENCE [LARGE SCALE GENOMIC DNA]</scope>
</reference>
<proteinExistence type="predicted"/>
<keyword evidence="4" id="KW-1185">Reference proteome</keyword>
<dbReference type="EMBL" id="BGZK01010259">
    <property type="protein sequence ID" value="GBP01665.1"/>
    <property type="molecule type" value="Genomic_DNA"/>
</dbReference>
<dbReference type="Proteomes" id="UP000299102">
    <property type="component" value="Unassembled WGS sequence"/>
</dbReference>
<evidence type="ECO:0000313" key="4">
    <source>
        <dbReference type="Proteomes" id="UP000299102"/>
    </source>
</evidence>
<keyword evidence="1" id="KW-0175">Coiled coil</keyword>
<feature type="region of interest" description="Disordered" evidence="2">
    <location>
        <begin position="123"/>
        <end position="188"/>
    </location>
</feature>
<sequence length="188" mass="21660">LSASSGRRVGESERFRDLYLPSSYTKLLKEQLESHEQQLNKLENTILEHKKGPIPSKGLALQNYKEKEVFLQYELRRYKAYVSILAAKILADQQQYELQQCNQLNEEDTDKFFKTQVVTQQPIRLQPMPTSSAAPNSINVSEQQHQQQSSQSQPQLQQQQAASGNRYSNSNRAAIYRSDRNDQQQDLG</sequence>
<feature type="compositionally biased region" description="Polar residues" evidence="2">
    <location>
        <begin position="123"/>
        <end position="140"/>
    </location>
</feature>
<dbReference type="OrthoDB" id="2157641at2759"/>
<feature type="compositionally biased region" description="Polar residues" evidence="2">
    <location>
        <begin position="161"/>
        <end position="172"/>
    </location>
</feature>
<feature type="non-terminal residue" evidence="3">
    <location>
        <position position="1"/>
    </location>
</feature>